<reference evidence="7" key="6">
    <citation type="submission" date="2019-02" db="EMBL/GenBank/DDBJ databases">
        <title>FDA dAtabase for Regulatory Grade micrObial Sequences (FDA-ARGOS): Supporting development and validation of Infectious Disease Dx tests.</title>
        <authorList>
            <person name="Duncan R."/>
            <person name="Fisher C."/>
            <person name="Tallon L.J."/>
            <person name="Sadzewicz L."/>
            <person name="Sengamalay N."/>
            <person name="Ott S."/>
            <person name="Godinez A."/>
            <person name="Nagaraj S."/>
            <person name="Nadendla S."/>
            <person name="Sichtig H."/>
        </authorList>
    </citation>
    <scope>NUCLEOTIDE SEQUENCE</scope>
    <source>
        <strain evidence="7">FDAARGOS_361</strain>
    </source>
</reference>
<evidence type="ECO:0000313" key="6">
    <source>
        <dbReference type="EMBL" id="CBZ34683.1"/>
    </source>
</evidence>
<dbReference type="Gene3D" id="3.30.70.330">
    <property type="match status" value="1"/>
</dbReference>
<accession>A0A3Q8IBN4</accession>
<dbReference type="Proteomes" id="UP000274082">
    <property type="component" value="Chromosome 25"/>
</dbReference>
<dbReference type="PANTHER" id="PTHR48024">
    <property type="entry name" value="GEO13361P1-RELATED"/>
    <property type="match status" value="1"/>
</dbReference>
<evidence type="ECO:0000313" key="8">
    <source>
        <dbReference type="Proteomes" id="UP000008980"/>
    </source>
</evidence>
<evidence type="ECO:0000256" key="2">
    <source>
        <dbReference type="PROSITE-ProRule" id="PRU00176"/>
    </source>
</evidence>
<dbReference type="EMBL" id="CP029524">
    <property type="protein sequence ID" value="AYU79383.1"/>
    <property type="molecule type" value="Genomic_DNA"/>
</dbReference>
<protein>
    <submittedName>
        <fullName evidence="7">RNA recognition motif family protein</fullName>
    </submittedName>
    <submittedName>
        <fullName evidence="5">RNA-binding protein, putative</fullName>
    </submittedName>
</protein>
<evidence type="ECO:0000256" key="1">
    <source>
        <dbReference type="ARBA" id="ARBA00022884"/>
    </source>
</evidence>
<feature type="region of interest" description="Disordered" evidence="3">
    <location>
        <begin position="1"/>
        <end position="28"/>
    </location>
</feature>
<dbReference type="RefSeq" id="XP_003861383.1">
    <property type="nucleotide sequence ID" value="XM_003861335.1"/>
</dbReference>
<dbReference type="Proteomes" id="UP000318447">
    <property type="component" value="Unassembled WGS sequence"/>
</dbReference>
<dbReference type="VEuPathDB" id="TriTrypDB:LdBPK_250530.1"/>
<dbReference type="GO" id="GO:0003723">
    <property type="term" value="F:RNA binding"/>
    <property type="evidence" value="ECO:0007669"/>
    <property type="project" value="UniProtKB-UniRule"/>
</dbReference>
<feature type="compositionally biased region" description="Polar residues" evidence="3">
    <location>
        <begin position="1"/>
        <end position="18"/>
    </location>
</feature>
<evidence type="ECO:0000313" key="5">
    <source>
        <dbReference type="EMBL" id="AYU79383.1"/>
    </source>
</evidence>
<dbReference type="InterPro" id="IPR035979">
    <property type="entry name" value="RBD_domain_sf"/>
</dbReference>
<reference evidence="8" key="3">
    <citation type="submission" date="2011-02" db="EMBL/GenBank/DDBJ databases">
        <title>Whole genome sequencing of Leishmania donovani clinical lines reveals dynamic variation related to drug resistance.</title>
        <authorList>
            <person name="Downing T."/>
            <person name="Imamura H."/>
            <person name="Sanders M."/>
            <person name="Decuypere S."/>
            <person name="Hertz-Fowler C."/>
            <person name="Clark T.G."/>
            <person name="Rijal S."/>
            <person name="Sundar S."/>
            <person name="Quail M.A."/>
            <person name="De Doncker S."/>
            <person name="Maes I."/>
            <person name="Vanaerschot M."/>
            <person name="Stark O."/>
            <person name="Schonian G."/>
            <person name="Dujardin J.C."/>
            <person name="Berriman M."/>
        </authorList>
    </citation>
    <scope>NUCLEOTIDE SEQUENCE [LARGE SCALE GENOMIC DNA]</scope>
    <source>
        <strain evidence="8">BPK282A1</strain>
    </source>
</reference>
<dbReference type="OrthoDB" id="439808at2759"/>
<dbReference type="VEuPathDB" id="TriTrypDB:LdCL_250010400"/>
<dbReference type="EMBL" id="RHLC01000018">
    <property type="protein sequence ID" value="TPP40672.1"/>
    <property type="molecule type" value="Genomic_DNA"/>
</dbReference>
<dbReference type="SMART" id="SM00360">
    <property type="entry name" value="RRM"/>
    <property type="match status" value="1"/>
</dbReference>
<evidence type="ECO:0000313" key="7">
    <source>
        <dbReference type="EMBL" id="TPP40672.1"/>
    </source>
</evidence>
<dbReference type="EMBL" id="FR799612">
    <property type="protein sequence ID" value="CBZ34683.1"/>
    <property type="molecule type" value="Genomic_DNA"/>
</dbReference>
<reference evidence="6" key="2">
    <citation type="submission" date="2011-01" db="EMBL/GenBank/DDBJ databases">
        <authorList>
            <person name="Zhao B.P."/>
            <person name="Ren Z.A."/>
            <person name="Li C.D."/>
        </authorList>
    </citation>
    <scope>NUCLEOTIDE SEQUENCE</scope>
    <source>
        <strain evidence="6">BPK282A1</strain>
    </source>
</reference>
<dbReference type="FunFam" id="3.30.70.330:FF:000658">
    <property type="entry name" value="RNA-binding protein, putative, UPB1"/>
    <property type="match status" value="1"/>
</dbReference>
<proteinExistence type="predicted"/>
<evidence type="ECO:0000313" key="9">
    <source>
        <dbReference type="Proteomes" id="UP000274082"/>
    </source>
</evidence>
<evidence type="ECO:0000259" key="4">
    <source>
        <dbReference type="PROSITE" id="PS50102"/>
    </source>
</evidence>
<evidence type="ECO:0000313" key="10">
    <source>
        <dbReference type="Proteomes" id="UP000318447"/>
    </source>
</evidence>
<name>A0A3Q8IBN4_LEIDO</name>
<dbReference type="InterPro" id="IPR050886">
    <property type="entry name" value="RNA-binding_reg"/>
</dbReference>
<dbReference type="PANTHER" id="PTHR48024:SF56">
    <property type="entry name" value="HETEROGENEOUS NUCLEAR RIBONUCLEOPROTEIN A0"/>
    <property type="match status" value="1"/>
</dbReference>
<organism evidence="5 9">
    <name type="scientific">Leishmania donovani</name>
    <dbReference type="NCBI Taxonomy" id="5661"/>
    <lineage>
        <taxon>Eukaryota</taxon>
        <taxon>Discoba</taxon>
        <taxon>Euglenozoa</taxon>
        <taxon>Kinetoplastea</taxon>
        <taxon>Metakinetoplastina</taxon>
        <taxon>Trypanosomatida</taxon>
        <taxon>Trypanosomatidae</taxon>
        <taxon>Leishmaniinae</taxon>
        <taxon>Leishmania</taxon>
    </lineage>
</organism>
<gene>
    <name evidence="7" type="ORF">CGC21_8350</name>
    <name evidence="6" type="ORF">LDBPK_250530</name>
    <name evidence="5" type="ORF">LdCL_250010400</name>
</gene>
<dbReference type="KEGG" id="ldo:LDBPK_250530"/>
<dbReference type="InterPro" id="IPR012677">
    <property type="entry name" value="Nucleotide-bd_a/b_plait_sf"/>
</dbReference>
<dbReference type="AlphaFoldDB" id="A0A3Q8IBN4"/>
<keyword evidence="1 2" id="KW-0694">RNA-binding</keyword>
<accession>E9BHF7</accession>
<reference evidence="6 8" key="1">
    <citation type="journal article" date="2011" name="Genome Res.">
        <title>Whole genome sequencing of multiple Leishmania donovani clinical isolates provides insights into population structure and mechanisms of drug resistance.</title>
        <authorList>
            <person name="Downing T."/>
            <person name="Imamura H."/>
            <person name="Decuypere S."/>
            <person name="Clark T.G."/>
            <person name="Coombs G.H."/>
            <person name="Cotton J.A."/>
            <person name="Hilley J.D."/>
            <person name="de Doncker S."/>
            <person name="Maes I."/>
            <person name="Mottram J.C."/>
            <person name="Quail M.A."/>
            <person name="Rijal S."/>
            <person name="Sanders M."/>
            <person name="Schonian G."/>
            <person name="Stark O."/>
            <person name="Sundar S."/>
            <person name="Vanaerschot M."/>
            <person name="Hertz-Fowler C."/>
            <person name="Dujardin J.C."/>
            <person name="Berriman M."/>
        </authorList>
    </citation>
    <scope>NUCLEOTIDE SEQUENCE [LARGE SCALE GENOMIC DNA]</scope>
    <source>
        <strain evidence="6 8">BPK282A1</strain>
    </source>
</reference>
<evidence type="ECO:0000256" key="3">
    <source>
        <dbReference type="SAM" id="MobiDB-lite"/>
    </source>
</evidence>
<sequence>MSAAQNGSATSTPAQQSKPEPIAAPVAGEGSTSGGYAFDPDALRNLIVNYLPPLMNEAQVYELFGQFGRIESVKIIYDKITGESRGYGFVKYQFFFSATYAVSCLNRFEIGGKKLKVAYANAPAAKEAYDMLRLSAVALSMQQQQAMQSMYYHQMVLAQEQQGAPAASSVAASAPMVGGADYGPYMNRVGGGYAMRQRESGAGYARGMYPGMVAGSSVYLAGPSASGSRSITPAIAPIGF</sequence>
<dbReference type="Proteomes" id="UP000008980">
    <property type="component" value="Chromosome 25"/>
</dbReference>
<feature type="domain" description="RRM" evidence="4">
    <location>
        <begin position="44"/>
        <end position="122"/>
    </location>
</feature>
<keyword evidence="9" id="KW-1185">Reference proteome</keyword>
<dbReference type="OMA" id="ADYGPYM"/>
<dbReference type="GeneID" id="13388630"/>
<dbReference type="Pfam" id="PF00076">
    <property type="entry name" value="RRM_1"/>
    <property type="match status" value="1"/>
</dbReference>
<reference evidence="10" key="5">
    <citation type="submission" date="2019-02" db="EMBL/GenBank/DDBJ databases">
        <title>FDA dAtabase for Regulatory Grade micrObial Sequences (FDA-ARGOS): Supporting development and validation of Infectious Disease Dx tests.</title>
        <authorList>
            <person name="Duncan R."/>
            <person name="Fisher C."/>
            <person name="Tallon L."/>
            <person name="Sadzewicz L."/>
            <person name="Sengamalay N."/>
            <person name="Ott S."/>
            <person name="Godinez A."/>
            <person name="Nagaraj S."/>
            <person name="Vavikolanu K."/>
            <person name="Nadendla S."/>
            <person name="Aluvathingal J."/>
            <person name="Sichtig H."/>
        </authorList>
    </citation>
    <scope>NUCLEOTIDE SEQUENCE [LARGE SCALE GENOMIC DNA]</scope>
    <source>
        <strain evidence="10">FDAARGOS_361</strain>
    </source>
</reference>
<dbReference type="InterPro" id="IPR000504">
    <property type="entry name" value="RRM_dom"/>
</dbReference>
<reference evidence="5 9" key="4">
    <citation type="journal article" date="2018" name="Sci. Rep.">
        <title>A complete Leishmania donovani reference genome identifies novel genetic variations associated with virulence.</title>
        <authorList>
            <person name="Lypaczewski P."/>
            <person name="Hoshizaki J."/>
            <person name="Zhang W.-W."/>
            <person name="McCall L.-I."/>
            <person name="Torcivia-Rodriguez J."/>
            <person name="Simonyan V."/>
            <person name="Kaur A."/>
            <person name="Dewar K."/>
            <person name="Matlashewski G."/>
        </authorList>
    </citation>
    <scope>NUCLEOTIDE SEQUENCE [LARGE SCALE GENOMIC DNA]</scope>
    <source>
        <strain evidence="5 9">LdCL</strain>
    </source>
</reference>
<dbReference type="GO" id="GO:0005634">
    <property type="term" value="C:nucleus"/>
    <property type="evidence" value="ECO:0007669"/>
    <property type="project" value="TreeGrafter"/>
</dbReference>
<dbReference type="VEuPathDB" id="TriTrypDB:LDHU3_25.0630"/>
<dbReference type="SUPFAM" id="SSF54928">
    <property type="entry name" value="RNA-binding domain, RBD"/>
    <property type="match status" value="1"/>
</dbReference>
<dbReference type="PROSITE" id="PS50102">
    <property type="entry name" value="RRM"/>
    <property type="match status" value="1"/>
</dbReference>